<evidence type="ECO:0000313" key="3">
    <source>
        <dbReference type="Proteomes" id="UP001177670"/>
    </source>
</evidence>
<sequence>MINDSYGSPQHCAKQLHRRREANTNSKPSKTINHPKAHVTRFSTNSKQYRKALSDCGQNGSARGLTPRLVNRKRLENIRRGTVVVVRVASNTVGTRDEKSKRRSLTIHRLHESRIVIRGKLDDLVAVRAPPGWLTARDTLKVLLMHPAKKIRRSLPGVLRSRNEGLRVRA</sequence>
<reference evidence="2" key="1">
    <citation type="submission" date="2021-10" db="EMBL/GenBank/DDBJ databases">
        <title>Melipona bicolor Genome sequencing and assembly.</title>
        <authorList>
            <person name="Araujo N.S."/>
            <person name="Arias M.C."/>
        </authorList>
    </citation>
    <scope>NUCLEOTIDE SEQUENCE</scope>
    <source>
        <strain evidence="2">USP_2M_L1-L4_2017</strain>
        <tissue evidence="2">Whole body</tissue>
    </source>
</reference>
<protein>
    <submittedName>
        <fullName evidence="2">Uncharacterized protein</fullName>
    </submittedName>
</protein>
<dbReference type="Proteomes" id="UP001177670">
    <property type="component" value="Unassembled WGS sequence"/>
</dbReference>
<dbReference type="AlphaFoldDB" id="A0AA40KHS1"/>
<gene>
    <name evidence="2" type="ORF">K0M31_012187</name>
</gene>
<keyword evidence="3" id="KW-1185">Reference proteome</keyword>
<comment type="caution">
    <text evidence="2">The sequence shown here is derived from an EMBL/GenBank/DDBJ whole genome shotgun (WGS) entry which is preliminary data.</text>
</comment>
<name>A0AA40KHS1_9HYME</name>
<accession>A0AA40KHS1</accession>
<feature type="compositionally biased region" description="Polar residues" evidence="1">
    <location>
        <begin position="23"/>
        <end position="32"/>
    </location>
</feature>
<evidence type="ECO:0000313" key="2">
    <source>
        <dbReference type="EMBL" id="KAK1120581.1"/>
    </source>
</evidence>
<proteinExistence type="predicted"/>
<feature type="region of interest" description="Disordered" evidence="1">
    <location>
        <begin position="1"/>
        <end position="35"/>
    </location>
</feature>
<evidence type="ECO:0000256" key="1">
    <source>
        <dbReference type="SAM" id="MobiDB-lite"/>
    </source>
</evidence>
<organism evidence="2 3">
    <name type="scientific">Melipona bicolor</name>
    <dbReference type="NCBI Taxonomy" id="60889"/>
    <lineage>
        <taxon>Eukaryota</taxon>
        <taxon>Metazoa</taxon>
        <taxon>Ecdysozoa</taxon>
        <taxon>Arthropoda</taxon>
        <taxon>Hexapoda</taxon>
        <taxon>Insecta</taxon>
        <taxon>Pterygota</taxon>
        <taxon>Neoptera</taxon>
        <taxon>Endopterygota</taxon>
        <taxon>Hymenoptera</taxon>
        <taxon>Apocrita</taxon>
        <taxon>Aculeata</taxon>
        <taxon>Apoidea</taxon>
        <taxon>Anthophila</taxon>
        <taxon>Apidae</taxon>
        <taxon>Melipona</taxon>
    </lineage>
</organism>
<dbReference type="EMBL" id="JAHYIQ010000030">
    <property type="protein sequence ID" value="KAK1120581.1"/>
    <property type="molecule type" value="Genomic_DNA"/>
</dbReference>